<evidence type="ECO:0000259" key="1">
    <source>
        <dbReference type="Pfam" id="PF01464"/>
    </source>
</evidence>
<dbReference type="InterPro" id="IPR008258">
    <property type="entry name" value="Transglycosylase_SLT_dom_1"/>
</dbReference>
<dbReference type="SUPFAM" id="SSF53955">
    <property type="entry name" value="Lysozyme-like"/>
    <property type="match status" value="1"/>
</dbReference>
<dbReference type="EMBL" id="BK032510">
    <property type="protein sequence ID" value="DAF44195.1"/>
    <property type="molecule type" value="Genomic_DNA"/>
</dbReference>
<accession>A0A8S5S0A0</accession>
<sequence length="2193" mass="250599">MAEKDQDVFKTSKSRIVYTEPNFVNGVTANGVDLSVPLEDLCISVNLIAEVKPRYASDLNNGNSEIQILSWGTNDSEKVSFFSGIKLDRNSDDRYLTSYFTDITYDDSKNGKVIEGLGIDSIDINFESWYTPTVVIKFVDVRGSSMLVPNEYDDENKSSSYYTGEKLYKCFFTFPYPKFKLLVKGFYGKPVTFQLTCSKFTGSFNSQNGNFEATATFIGYNYSLLTDIQFQYLIAAPYDTYYGQKYFNNNRSSEAWLLSDGSEMPTLRELVYKIDSAMGIIDKKMSTDPNVIQNRAIANENEALQNIQKAYNDMMRQFQNDYSNVVTSNEKQIVFGFDSGDDIKPIEYTKDYIRYQNIFIDLINDYNGNESYKSRMIDKSKLPNGTNVKLVEGDKFTPVKTFTITKKNNLVENIAVVNNSVGNTVDKALKNRTFNDKRTLNDILIKDISTKCTNKSTKIKEYIYLYDINGFSEEIVTKLVDCDNRMAAIQRDVDIFVKNAVKETVGFVPTIGNMSKIIFAHLETFLQSMKHCVDNINGEIKNGGRTLSSYKIDLKDTDLNYVDNNNPIPPFPLYLDRGSKTQYCGDKDDNMDVIGWIGDVKGDCEEVSLIYGYTKAMETISEINKSNRRELDNHGKVQEYVPISPIDLNFNKGPFTYSNVDGETLEDFIGHIGLRATLLFGYLFNLKDSSTFDKSKMSLFAEQAGKADAYNYYLRGMTKDEINERILSKLGKSGERSVDDIIEVLQCSENKFSQYFQGSKSSHYVFELIKGGTHYDMSRNSMLLKSTDNSLIYNYIFVNKIDNDQKNDLFLLPTSPNNFTGYIGEYAKEGNPFRIPSFNGNINTSCMTLNDQDIVPNYSGTVDMEKYTNPSVCNIFTENNDVEKLMNYYNLLKSGEINVRDYKKASDLSSLVDLLWHVDDKDMSSFYDINWGGSGVNTTSWGATVGSMPLYNQILYDKFDSEKQLNILPSSISEAIKVDNIKIWSFKDWYDKKELRDGEIVLNSLNGQPNSINNFTIPEFQIVENRVMTSSLFGHSFYYMQNGSLIGEGEYDKVHRILRSKALLFIMSLPIQYNHFNIGKNVKNGGIFRVPKALTLLIGGLLWRKRLSDKNNIDDVFIYDDGLLKFTKPKSNGKSCNSMLYNASRYGMIDVNYWGINISDYFGYDIFSLRPSIKNKFIEVFENWASDVNGFKLIQKNYELFNRNGSSLTTKNLIDYSNEWATAYRNGEYEAVFKQPTAIKRFLDKFSNSFLANYASFYSGQDMKSFRLLNREDTPVMEVVKKLYSSTDMVTIGTYAVLGTDYAYPNQISFDIDLAKSYFGSVINTLESIVNDKGSTDTKEDVPTDLSDNRDINIAMYSYLKNIYDKWLTGIDISFFNVDRFFKKNFIFVDSFYRNIRNKMIINCEYFAKRYYEMADTSTLYSFLADLYSHHGMLFTPMSHFLNWAEEDVLKDMFKPMPHNSMPPIEEDNKFICMYVHEPSKNLNMGSGNTSYGYKYDGFDIWTPNEGTSVQPRIFTQDSQNTNDTVLGDVEETRYAYNIPAFGVAFGKANQSYFKNISVNMDNPTTTEYSIKAIWKIAELAKNSTTKVQFLGQDLYAVWSNYSFTCEVEMLGCAQVQPLMYFQLLNIPMFRGTYIITKVSHHLSPGNMITRFTGVKLSKNGQPFNTQPFGMLGILSKNGSGYFGEWTKNYTTSYDSTLPNSIGDYYVYNDPETIVVPSNDCGCGKDSGWDGLSPIMKKLFYALRGSVESIEGNEGGKEWTICISSGQRPESVGSDHQFGNAMDLQIKRRGVVIGAGQDKKELGIVFDIIVTTYSEYINQLIMEYKTSSIMMNNFNMFHTIHFSSYGKNAERNKKMIWQAYSPSGSNVRAFFKQPSWKYDTDYSSTNQIDWNKQIGFSINEDVITNDFTSSPFLKTNDKEDENVKKSNETLSYISPYYKETSKKRVYSFLPNRLIDFKKIFTSYSNVDDTTLKYFLGINNTLFGLSYLTKNKSTSGYTSQKRCNDVNAFVNRLEQISQQWKFNPNWLMIVMASESGLDPSAYNSSGGATGLIQFMPSYYKDKWNLTSEQMRSMDATKQLEYVSKYFSEWKDAKYIHPVDMYLITLAPAVLFVNNRNANSVVYSSDSANHPSIIPSLSSGSTSEYNGNKRFDVDNKGYITIKDVQNRFVKKAYEFAKTEDEKTQLNYILSSSTYV</sequence>
<dbReference type="Gene3D" id="1.10.530.10">
    <property type="match status" value="1"/>
</dbReference>
<name>A0A8S5S0A0_9CAUD</name>
<evidence type="ECO:0000313" key="2">
    <source>
        <dbReference type="EMBL" id="DAF44195.1"/>
    </source>
</evidence>
<feature type="domain" description="Transglycosylase SLT" evidence="1">
    <location>
        <begin position="2014"/>
        <end position="2087"/>
    </location>
</feature>
<proteinExistence type="predicted"/>
<reference evidence="2" key="1">
    <citation type="journal article" date="2021" name="Proc. Natl. Acad. Sci. U.S.A.">
        <title>A Catalog of Tens of Thousands of Viruses from Human Metagenomes Reveals Hidden Associations with Chronic Diseases.</title>
        <authorList>
            <person name="Tisza M.J."/>
            <person name="Buck C.B."/>
        </authorList>
    </citation>
    <scope>NUCLEOTIDE SEQUENCE</scope>
    <source>
        <strain evidence="2">CtNQV2</strain>
    </source>
</reference>
<protein>
    <submittedName>
        <fullName evidence="2">Lysozyme</fullName>
    </submittedName>
</protein>
<organism evidence="2">
    <name type="scientific">Myoviridae sp. ctNQV2</name>
    <dbReference type="NCBI Taxonomy" id="2827683"/>
    <lineage>
        <taxon>Viruses</taxon>
        <taxon>Duplodnaviria</taxon>
        <taxon>Heunggongvirae</taxon>
        <taxon>Uroviricota</taxon>
        <taxon>Caudoviricetes</taxon>
    </lineage>
</organism>
<dbReference type="InterPro" id="IPR023346">
    <property type="entry name" value="Lysozyme-like_dom_sf"/>
</dbReference>
<dbReference type="Pfam" id="PF01464">
    <property type="entry name" value="SLT"/>
    <property type="match status" value="1"/>
</dbReference>